<dbReference type="PANTHER" id="PTHR37984:SF5">
    <property type="entry name" value="PROTEIN NYNRIN-LIKE"/>
    <property type="match status" value="1"/>
</dbReference>
<feature type="domain" description="Integrase catalytic" evidence="1">
    <location>
        <begin position="810"/>
        <end position="983"/>
    </location>
</feature>
<dbReference type="Gene3D" id="1.10.340.70">
    <property type="match status" value="1"/>
</dbReference>
<reference evidence="3" key="2">
    <citation type="submission" date="2015-08" db="UniProtKB">
        <authorList>
            <consortium name="WormBaseParasite"/>
        </authorList>
    </citation>
    <scope>IDENTIFICATION</scope>
</reference>
<dbReference type="InterPro" id="IPR043128">
    <property type="entry name" value="Rev_trsase/Diguanyl_cyclase"/>
</dbReference>
<keyword evidence="2" id="KW-1185">Reference proteome</keyword>
<dbReference type="SUPFAM" id="SSF53098">
    <property type="entry name" value="Ribonuclease H-like"/>
    <property type="match status" value="2"/>
</dbReference>
<name>A0A0K0G4V4_STRVS</name>
<dbReference type="InterPro" id="IPR050951">
    <property type="entry name" value="Retrovirus_Pol_polyprotein"/>
</dbReference>
<proteinExistence type="predicted"/>
<sequence>MKHAFHHTDEACLKYIFSNLVFTFFTENNIDDFEGLSSSELLTKITHYYTDIIEEEFDIYDRLCLLIDNLKLDYDLRKPYSSFMCEAIDRISFFNASNCDALIIKYFLESISQKFRQSLIFKDYLPDSMVLSDWLSAAKEWNKLATSSLVRNFRKSHSTNKSTINIKTEFNNDVVKDTKDVKPAFGIRPFDSACGENILSLNVFNKFTRDIREFLDRNNTIDIILPNGSRISTIGSIDVDLSCFFADIHCTSLTFFVCDVAWNFLGINTCVKFRLLSKLEAMILENETLLRDTSSMLCNISTESDHKDSIYRINKFLEQNLALWDDSPVTSKTFVRISFSENFVPSKAPLIRFAKHLRDASKDILDNDVRKGFLVKISSQSDQISNAFTIKQQGKNSRLVVNPKNLNNQIVIPSNMTHKMITTKDIQEKLANYYKNNTDYCFSTFDIKSAYRNCRLYPDQSKYLQFVTEFVNVGWKITHDKCQWMKDEVEFIGLTISKNGVSIPEHKKVQYRSFSHPTNLVQIKQFVQSLNYYRSMIPEFIQVSDRSICSSLYWHTKSNKGLIDLQVRTLKGSGINYLYHNKLLLAVKENLFANQEFILNLPVFVITNNSPLKSVLDNPSDMFSAQSTFQRLRLFLEYFDVRFIYSRDYDIISKLRIDSIPEDFTQPITLCAMKELAKIDDVDSCIDLNSLIVSYASDLFAPIFIKIAKGIKADYQDLSVLPKLIIKFTDNNQIVLDSNNVIRINNKIYVPQLFQNNILSYLHMYHRSSTAMIHLANTLFVMINCTSLIRQYYANCKTCMYIRRSGPSHISSWPKAEHSRERWHADHVVVNGKTLLSMVDSYSNFLILYHLSSYSIPKLQEALINIFVLYETPSIIVFDNFPSFVSPLFKQFLIEYNVVSMYCIKYDHRSNGHIETLNSFVRNSISKFMAEKESFSNAVSRTLLKNHTSVYRDNLTSQQIFFNDPDFHAEAVIRDTSQLHIIDKPVLFKIKADQSTWTEGFATYNIGKNTYQVIDKEKSIHIIKDNLINFDIGKDIIKEVVDVISISKPSEYRNVKTSVDSIDSVCTESTLNIIVPNNEEREELTSNMLTKYEDLSASLLNISISSPLKSIANVVPAYDKLFEVINTQKEFDEYTFNNPQFKESYIFIDGSTKGLKDKPSSGIGYFAHIQSEMACGGLHLLNPVSSDLAEVCAFVIALENVKNIESPILFLTESSYVHKTIANGYIDRLTSLDRPHHEMWSRIKLLYRSSYRIIQTASHSRHSPVGSKIADYVARAYSLNLPNQPHFSLNYDLDHKKVFKEVKSKFLTFEMEHNIKIG</sequence>
<dbReference type="Proteomes" id="UP000035680">
    <property type="component" value="Unassembled WGS sequence"/>
</dbReference>
<dbReference type="InterPro" id="IPR001584">
    <property type="entry name" value="Integrase_cat-core"/>
</dbReference>
<evidence type="ECO:0000259" key="1">
    <source>
        <dbReference type="PROSITE" id="PS50994"/>
    </source>
</evidence>
<dbReference type="GO" id="GO:0015074">
    <property type="term" value="P:DNA integration"/>
    <property type="evidence" value="ECO:0007669"/>
    <property type="project" value="InterPro"/>
</dbReference>
<dbReference type="PANTHER" id="PTHR37984">
    <property type="entry name" value="PROTEIN CBG26694"/>
    <property type="match status" value="1"/>
</dbReference>
<evidence type="ECO:0000313" key="3">
    <source>
        <dbReference type="WBParaSite" id="SVE_1976500.1"/>
    </source>
</evidence>
<accession>A0A0K0G4V4</accession>
<dbReference type="Gene3D" id="3.30.70.270">
    <property type="match status" value="1"/>
</dbReference>
<dbReference type="STRING" id="75913.A0A0K0G4V4"/>
<evidence type="ECO:0000313" key="2">
    <source>
        <dbReference type="Proteomes" id="UP000035680"/>
    </source>
</evidence>
<dbReference type="GO" id="GO:0042575">
    <property type="term" value="C:DNA polymerase complex"/>
    <property type="evidence" value="ECO:0007669"/>
    <property type="project" value="UniProtKB-ARBA"/>
</dbReference>
<dbReference type="PROSITE" id="PS50994">
    <property type="entry name" value="INTEGRASE"/>
    <property type="match status" value="1"/>
</dbReference>
<protein>
    <submittedName>
        <fullName evidence="3">Integrase catalytic domain-containing protein</fullName>
    </submittedName>
</protein>
<reference evidence="2" key="1">
    <citation type="submission" date="2014-07" db="EMBL/GenBank/DDBJ databases">
        <authorList>
            <person name="Martin A.A"/>
            <person name="De Silva N."/>
        </authorList>
    </citation>
    <scope>NUCLEOTIDE SEQUENCE</scope>
</reference>
<dbReference type="InterPro" id="IPR043502">
    <property type="entry name" value="DNA/RNA_pol_sf"/>
</dbReference>
<dbReference type="WBParaSite" id="SVE_1976500.1">
    <property type="protein sequence ID" value="SVE_1976500.1"/>
    <property type="gene ID" value="SVE_1976500"/>
</dbReference>
<organism evidence="2 3">
    <name type="scientific">Strongyloides venezuelensis</name>
    <name type="common">Threadworm</name>
    <dbReference type="NCBI Taxonomy" id="75913"/>
    <lineage>
        <taxon>Eukaryota</taxon>
        <taxon>Metazoa</taxon>
        <taxon>Ecdysozoa</taxon>
        <taxon>Nematoda</taxon>
        <taxon>Chromadorea</taxon>
        <taxon>Rhabditida</taxon>
        <taxon>Tylenchina</taxon>
        <taxon>Panagrolaimomorpha</taxon>
        <taxon>Strongyloidoidea</taxon>
        <taxon>Strongyloididae</taxon>
        <taxon>Strongyloides</taxon>
    </lineage>
</organism>
<dbReference type="SUPFAM" id="SSF56672">
    <property type="entry name" value="DNA/RNA polymerases"/>
    <property type="match status" value="1"/>
</dbReference>
<dbReference type="Gene3D" id="3.30.420.10">
    <property type="entry name" value="Ribonuclease H-like superfamily/Ribonuclease H"/>
    <property type="match status" value="2"/>
</dbReference>
<dbReference type="GO" id="GO:0003676">
    <property type="term" value="F:nucleic acid binding"/>
    <property type="evidence" value="ECO:0007669"/>
    <property type="project" value="InterPro"/>
</dbReference>
<dbReference type="InterPro" id="IPR012337">
    <property type="entry name" value="RNaseH-like_sf"/>
</dbReference>
<dbReference type="Gene3D" id="3.10.10.10">
    <property type="entry name" value="HIV Type 1 Reverse Transcriptase, subunit A, domain 1"/>
    <property type="match status" value="1"/>
</dbReference>
<dbReference type="InterPro" id="IPR036397">
    <property type="entry name" value="RNaseH_sf"/>
</dbReference>